<evidence type="ECO:0000256" key="4">
    <source>
        <dbReference type="PROSITE-ProRule" id="PRU00433"/>
    </source>
</evidence>
<keyword evidence="7" id="KW-1185">Reference proteome</keyword>
<dbReference type="PROSITE" id="PS51007">
    <property type="entry name" value="CYTC"/>
    <property type="match status" value="1"/>
</dbReference>
<gene>
    <name evidence="6" type="ORF">G9X64_20065</name>
</gene>
<evidence type="ECO:0000256" key="2">
    <source>
        <dbReference type="ARBA" id="ARBA00022723"/>
    </source>
</evidence>
<dbReference type="Proteomes" id="UP000519972">
    <property type="component" value="Unassembled WGS sequence"/>
</dbReference>
<dbReference type="GO" id="GO:0020037">
    <property type="term" value="F:heme binding"/>
    <property type="evidence" value="ECO:0007669"/>
    <property type="project" value="InterPro"/>
</dbReference>
<dbReference type="Pfam" id="PF00034">
    <property type="entry name" value="Cytochrom_C"/>
    <property type="match status" value="1"/>
</dbReference>
<proteinExistence type="predicted"/>
<sequence>MGSAAADRVNGQRIAVRWCAECHIVESEQKQGSDRVPTFAQIGGSKRFDEKSLAAFLMAPHHSRMPNLSLTRSEVTDLLAYIKSHGR</sequence>
<dbReference type="AlphaFoldDB" id="A0A7Y3SAG0"/>
<dbReference type="GO" id="GO:0009055">
    <property type="term" value="F:electron transfer activity"/>
    <property type="evidence" value="ECO:0007669"/>
    <property type="project" value="InterPro"/>
</dbReference>
<feature type="domain" description="Cytochrome c" evidence="5">
    <location>
        <begin position="6"/>
        <end position="86"/>
    </location>
</feature>
<dbReference type="Gene3D" id="1.10.760.10">
    <property type="entry name" value="Cytochrome c-like domain"/>
    <property type="match status" value="1"/>
</dbReference>
<dbReference type="InterPro" id="IPR009056">
    <property type="entry name" value="Cyt_c-like_dom"/>
</dbReference>
<evidence type="ECO:0000313" key="6">
    <source>
        <dbReference type="EMBL" id="NNU38732.1"/>
    </source>
</evidence>
<dbReference type="SUPFAM" id="SSF46626">
    <property type="entry name" value="Cytochrome c"/>
    <property type="match status" value="1"/>
</dbReference>
<evidence type="ECO:0000256" key="3">
    <source>
        <dbReference type="ARBA" id="ARBA00023004"/>
    </source>
</evidence>
<name>A0A7Y3SAG0_9HYPH</name>
<comment type="caution">
    <text evidence="6">The sequence shown here is derived from an EMBL/GenBank/DDBJ whole genome shotgun (WGS) entry which is preliminary data.</text>
</comment>
<evidence type="ECO:0000313" key="7">
    <source>
        <dbReference type="Proteomes" id="UP000519972"/>
    </source>
</evidence>
<reference evidence="6 7" key="1">
    <citation type="submission" date="2020-02" db="EMBL/GenBank/DDBJ databases">
        <authorList>
            <person name="Sun Q."/>
        </authorList>
    </citation>
    <scope>NUCLEOTIDE SEQUENCE [LARGE SCALE GENOMIC DNA]</scope>
    <source>
        <strain evidence="6 7">CCBAU 03386</strain>
    </source>
</reference>
<dbReference type="InterPro" id="IPR036909">
    <property type="entry name" value="Cyt_c-like_dom_sf"/>
</dbReference>
<keyword evidence="1 4" id="KW-0349">Heme</keyword>
<evidence type="ECO:0000256" key="1">
    <source>
        <dbReference type="ARBA" id="ARBA00022617"/>
    </source>
</evidence>
<accession>A0A7Y3SAG0</accession>
<keyword evidence="2 4" id="KW-0479">Metal-binding</keyword>
<organism evidence="6 7">
    <name type="scientific">Rhizobium sophorae</name>
    <dbReference type="NCBI Taxonomy" id="1535242"/>
    <lineage>
        <taxon>Bacteria</taxon>
        <taxon>Pseudomonadati</taxon>
        <taxon>Pseudomonadota</taxon>
        <taxon>Alphaproteobacteria</taxon>
        <taxon>Hyphomicrobiales</taxon>
        <taxon>Rhizobiaceae</taxon>
        <taxon>Rhizobium/Agrobacterium group</taxon>
        <taxon>Rhizobium</taxon>
    </lineage>
</organism>
<protein>
    <submittedName>
        <fullName evidence="6">Cytochrome c</fullName>
    </submittedName>
</protein>
<evidence type="ECO:0000259" key="5">
    <source>
        <dbReference type="PROSITE" id="PS51007"/>
    </source>
</evidence>
<dbReference type="EMBL" id="JABFCN010000033">
    <property type="protein sequence ID" value="NNU38732.1"/>
    <property type="molecule type" value="Genomic_DNA"/>
</dbReference>
<dbReference type="GO" id="GO:0046872">
    <property type="term" value="F:metal ion binding"/>
    <property type="evidence" value="ECO:0007669"/>
    <property type="project" value="UniProtKB-KW"/>
</dbReference>
<keyword evidence="3 4" id="KW-0408">Iron</keyword>